<dbReference type="PANTHER" id="PTHR24320:SF252">
    <property type="entry name" value="DEHYDROGENASE_REDUCTASE FAMILY PROTEIN, PUTATIVE (AFU_ORTHOLOGUE AFUA_3G08550)-RELATED"/>
    <property type="match status" value="1"/>
</dbReference>
<feature type="non-terminal residue" evidence="4">
    <location>
        <position position="1"/>
    </location>
</feature>
<dbReference type="Pfam" id="PF00106">
    <property type="entry name" value="adh_short"/>
    <property type="match status" value="1"/>
</dbReference>
<dbReference type="InterPro" id="IPR036291">
    <property type="entry name" value="NAD(P)-bd_dom_sf"/>
</dbReference>
<dbReference type="GeneID" id="69010276"/>
<accession>A0A8H4CVU3</accession>
<organism evidence="4 5">
    <name type="scientific">Colletotrichum gloeosporioides</name>
    <name type="common">Anthracnose fungus</name>
    <name type="synonym">Glomerella cingulata</name>
    <dbReference type="NCBI Taxonomy" id="474922"/>
    <lineage>
        <taxon>Eukaryota</taxon>
        <taxon>Fungi</taxon>
        <taxon>Dikarya</taxon>
        <taxon>Ascomycota</taxon>
        <taxon>Pezizomycotina</taxon>
        <taxon>Sordariomycetes</taxon>
        <taxon>Hypocreomycetidae</taxon>
        <taxon>Glomerellales</taxon>
        <taxon>Glomerellaceae</taxon>
        <taxon>Colletotrichum</taxon>
        <taxon>Colletotrichum gloeosporioides species complex</taxon>
    </lineage>
</organism>
<name>A0A8H4CVU3_COLGL</name>
<dbReference type="EMBL" id="WVTB01000009">
    <property type="protein sequence ID" value="KAF3810937.1"/>
    <property type="molecule type" value="Genomic_DNA"/>
</dbReference>
<reference evidence="4" key="1">
    <citation type="journal article" date="2020" name="Phytopathology">
        <title>Genome sequence and comparative analysis of Colletotrichum gloeosporioides isolated from Liriodendron leaves.</title>
        <authorList>
            <person name="Fu F.F."/>
            <person name="Hao Z."/>
            <person name="Wang P."/>
            <person name="Lu Y."/>
            <person name="Xue L.J."/>
            <person name="Wei G."/>
            <person name="Tian Y."/>
            <person name="Baishi H."/>
            <person name="Xu H."/>
            <person name="Shi J."/>
            <person name="Cheng T."/>
            <person name="Wang G."/>
            <person name="Yi Y."/>
            <person name="Chen J."/>
        </authorList>
    </citation>
    <scope>NUCLEOTIDE SEQUENCE</scope>
    <source>
        <strain evidence="4">Lc1</strain>
    </source>
</reference>
<proteinExistence type="inferred from homology"/>
<evidence type="ECO:0000256" key="1">
    <source>
        <dbReference type="ARBA" id="ARBA00006484"/>
    </source>
</evidence>
<dbReference type="GO" id="GO:0016491">
    <property type="term" value="F:oxidoreductase activity"/>
    <property type="evidence" value="ECO:0007669"/>
    <property type="project" value="UniProtKB-KW"/>
</dbReference>
<evidence type="ECO:0000256" key="2">
    <source>
        <dbReference type="ARBA" id="ARBA00022857"/>
    </source>
</evidence>
<dbReference type="AlphaFoldDB" id="A0A8H4CVU3"/>
<keyword evidence="5" id="KW-1185">Reference proteome</keyword>
<reference evidence="4" key="2">
    <citation type="submission" date="2020-03" db="EMBL/GenBank/DDBJ databases">
        <authorList>
            <person name="Fu F.-F."/>
            <person name="Chen J."/>
        </authorList>
    </citation>
    <scope>NUCLEOTIDE SEQUENCE</scope>
    <source>
        <strain evidence="4">Lc1</strain>
    </source>
</reference>
<dbReference type="SUPFAM" id="SSF51735">
    <property type="entry name" value="NAD(P)-binding Rossmann-fold domains"/>
    <property type="match status" value="1"/>
</dbReference>
<dbReference type="PANTHER" id="PTHR24320">
    <property type="entry name" value="RETINOL DEHYDROGENASE"/>
    <property type="match status" value="1"/>
</dbReference>
<dbReference type="PRINTS" id="PR00081">
    <property type="entry name" value="GDHRDH"/>
</dbReference>
<comment type="similarity">
    <text evidence="1">Belongs to the short-chain dehydrogenases/reductases (SDR) family.</text>
</comment>
<dbReference type="RefSeq" id="XP_045270096.1">
    <property type="nucleotide sequence ID" value="XM_045403193.1"/>
</dbReference>
<evidence type="ECO:0000313" key="4">
    <source>
        <dbReference type="EMBL" id="KAF3810937.1"/>
    </source>
</evidence>
<keyword evidence="3" id="KW-0560">Oxidoreductase</keyword>
<dbReference type="Gene3D" id="3.40.50.720">
    <property type="entry name" value="NAD(P)-binding Rossmann-like Domain"/>
    <property type="match status" value="1"/>
</dbReference>
<comment type="caution">
    <text evidence="4">The sequence shown here is derived from an EMBL/GenBank/DDBJ whole genome shotgun (WGS) entry which is preliminary data.</text>
</comment>
<sequence>QENNNHSSSKMPSVIEFLQSQLFTEIPVPTKKFTGQTIIVTGSNTGLGLEAARHFVLLDAAQVILAVRSISKGKGAATHLEESTGTKGVVEVWELDLTSYASVQNFAKQARSLERLDVLVNNAGVMTYDFVLAEKDDSLITVNAVSPLLLSILLLPKMRETSLKYDKETVVTFVGSLGHARVDFIESKSEHIFKALAVEKAARMTERYNISKVIQLQLARELADTLTKSEKLGSIIVSVVNPGLSDTEVARNLGWLQGKILKVVLSLVGRAPEEASRTLVLAAEGGPETHGQYLDDGKVGRPSEFITSGEGIKVQKQLWKELLEKLYAIAPGIAGSL</sequence>
<evidence type="ECO:0000256" key="3">
    <source>
        <dbReference type="ARBA" id="ARBA00023002"/>
    </source>
</evidence>
<gene>
    <name evidence="4" type="ORF">GCG54_00003115</name>
</gene>
<dbReference type="InterPro" id="IPR002347">
    <property type="entry name" value="SDR_fam"/>
</dbReference>
<protein>
    <submittedName>
        <fullName evidence="4">Protein dhs-3</fullName>
    </submittedName>
</protein>
<dbReference type="Proteomes" id="UP000613401">
    <property type="component" value="Unassembled WGS sequence"/>
</dbReference>
<evidence type="ECO:0000313" key="5">
    <source>
        <dbReference type="Proteomes" id="UP000613401"/>
    </source>
</evidence>
<keyword evidence="2" id="KW-0521">NADP</keyword>